<dbReference type="PANTHER" id="PTHR16166">
    <property type="entry name" value="VACUOLAR PROTEIN SORTING-ASSOCIATED PROTEIN VPS13"/>
    <property type="match status" value="1"/>
</dbReference>
<evidence type="ECO:0008006" key="3">
    <source>
        <dbReference type="Google" id="ProtNLM"/>
    </source>
</evidence>
<dbReference type="AlphaFoldDB" id="A0AAW2TYE7"/>
<feature type="chain" id="PRO_5043441850" description="Vacuolar protein sorting-associated protein 13 second N-terminal domain-containing protein" evidence="1">
    <location>
        <begin position="22"/>
        <end position="531"/>
    </location>
</feature>
<dbReference type="GO" id="GO:0045053">
    <property type="term" value="P:protein retention in Golgi apparatus"/>
    <property type="evidence" value="ECO:0007669"/>
    <property type="project" value="TreeGrafter"/>
</dbReference>
<dbReference type="EMBL" id="JACGWJ010000007">
    <property type="protein sequence ID" value="KAL0409293.1"/>
    <property type="molecule type" value="Genomic_DNA"/>
</dbReference>
<organism evidence="2">
    <name type="scientific">Sesamum radiatum</name>
    <name type="common">Black benniseed</name>
    <dbReference type="NCBI Taxonomy" id="300843"/>
    <lineage>
        <taxon>Eukaryota</taxon>
        <taxon>Viridiplantae</taxon>
        <taxon>Streptophyta</taxon>
        <taxon>Embryophyta</taxon>
        <taxon>Tracheophyta</taxon>
        <taxon>Spermatophyta</taxon>
        <taxon>Magnoliopsida</taxon>
        <taxon>eudicotyledons</taxon>
        <taxon>Gunneridae</taxon>
        <taxon>Pentapetalae</taxon>
        <taxon>asterids</taxon>
        <taxon>lamiids</taxon>
        <taxon>Lamiales</taxon>
        <taxon>Pedaliaceae</taxon>
        <taxon>Sesamum</taxon>
    </lineage>
</organism>
<dbReference type="InterPro" id="IPR026847">
    <property type="entry name" value="VPS13"/>
</dbReference>
<gene>
    <name evidence="2" type="ORF">Sradi_1863700</name>
</gene>
<proteinExistence type="predicted"/>
<feature type="signal peptide" evidence="1">
    <location>
        <begin position="1"/>
        <end position="21"/>
    </location>
</feature>
<comment type="caution">
    <text evidence="2">The sequence shown here is derived from an EMBL/GenBank/DDBJ whole genome shotgun (WGS) entry which is preliminary data.</text>
</comment>
<accession>A0AAW2TYE7</accession>
<name>A0AAW2TYE7_SESRA</name>
<dbReference type="PANTHER" id="PTHR16166:SF137">
    <property type="entry name" value="PLECKSTRIN HOMOLOGY (PH) DOMAIN-CONTAINING PROTEIN"/>
    <property type="match status" value="1"/>
</dbReference>
<protein>
    <recommendedName>
        <fullName evidence="3">Vacuolar protein sorting-associated protein 13 second N-terminal domain-containing protein</fullName>
    </recommendedName>
</protein>
<keyword evidence="1" id="KW-0732">Signal</keyword>
<evidence type="ECO:0000256" key="1">
    <source>
        <dbReference type="SAM" id="SignalP"/>
    </source>
</evidence>
<sequence>MFDVIVMWLALQAYLSSPLIGEEVELERIAIYLDSDISPWQIEKPWEDLLPHEWGQSGYRDLLKLADNFTAFNQRLKYAHYRPHVSVKNDPRSWWKYACRAGSEQMKKASGRMPWEQVLRYARLRKKYISLYAALLKSDLDRAVVDDHKDIEELDRELDIDIILQWRMLAHKFVEQSAGSELYLKEKAKKSWWSFGWTSQPVKDENEPGTLTEEDWERLNDIIGYKEGDDEELLIHDKGDLPYMLLKLHMKHNASKLTDSEECLADLSCDNLEGCIKLYSEAKVINIKLGSYRLLSPNGLLAESESASDSLVGVFCYKPLDADVDWSLVAKASPCYVTYLKDSINQIINFFQTSATVSQTLVQETASAVQMTIDEVKRTAAKQVNRALKDRTSLEDRTGFQSYRPCTEVGEPKVLIYCLEMAPWPSLIAEGLIKREVISETLEEIGLRVKPPAFSHHCVISPNRTKLNVNHVLDFLVQVKVLFAKKRSPVWKARIIQKQKIKFVLDLDIAAPKITIPTDFYPDTVHYEASD</sequence>
<evidence type="ECO:0000313" key="2">
    <source>
        <dbReference type="EMBL" id="KAL0409293.1"/>
    </source>
</evidence>
<reference evidence="2" key="2">
    <citation type="journal article" date="2024" name="Plant">
        <title>Genomic evolution and insights into agronomic trait innovations of Sesamum species.</title>
        <authorList>
            <person name="Miao H."/>
            <person name="Wang L."/>
            <person name="Qu L."/>
            <person name="Liu H."/>
            <person name="Sun Y."/>
            <person name="Le M."/>
            <person name="Wang Q."/>
            <person name="Wei S."/>
            <person name="Zheng Y."/>
            <person name="Lin W."/>
            <person name="Duan Y."/>
            <person name="Cao H."/>
            <person name="Xiong S."/>
            <person name="Wang X."/>
            <person name="Wei L."/>
            <person name="Li C."/>
            <person name="Ma Q."/>
            <person name="Ju M."/>
            <person name="Zhao R."/>
            <person name="Li G."/>
            <person name="Mu C."/>
            <person name="Tian Q."/>
            <person name="Mei H."/>
            <person name="Zhang T."/>
            <person name="Gao T."/>
            <person name="Zhang H."/>
        </authorList>
    </citation>
    <scope>NUCLEOTIDE SEQUENCE</scope>
    <source>
        <strain evidence="2">G02</strain>
    </source>
</reference>
<reference evidence="2" key="1">
    <citation type="submission" date="2020-06" db="EMBL/GenBank/DDBJ databases">
        <authorList>
            <person name="Li T."/>
            <person name="Hu X."/>
            <person name="Zhang T."/>
            <person name="Song X."/>
            <person name="Zhang H."/>
            <person name="Dai N."/>
            <person name="Sheng W."/>
            <person name="Hou X."/>
            <person name="Wei L."/>
        </authorList>
    </citation>
    <scope>NUCLEOTIDE SEQUENCE</scope>
    <source>
        <strain evidence="2">G02</strain>
        <tissue evidence="2">Leaf</tissue>
    </source>
</reference>
<dbReference type="GO" id="GO:0006623">
    <property type="term" value="P:protein targeting to vacuole"/>
    <property type="evidence" value="ECO:0007669"/>
    <property type="project" value="TreeGrafter"/>
</dbReference>